<name>A0A8X6PZD3_NEPPI</name>
<sequence>MRWRSSGNNLDDLQENCENLIKLEARKPENESSNTGNLKAGDENGEDKIRSSCTIEMRRRGREKQKKARWHHSSSKSMNQG</sequence>
<evidence type="ECO:0000313" key="3">
    <source>
        <dbReference type="Proteomes" id="UP000887013"/>
    </source>
</evidence>
<feature type="region of interest" description="Disordered" evidence="1">
    <location>
        <begin position="23"/>
        <end position="81"/>
    </location>
</feature>
<evidence type="ECO:0000256" key="1">
    <source>
        <dbReference type="SAM" id="MobiDB-lite"/>
    </source>
</evidence>
<proteinExistence type="predicted"/>
<keyword evidence="3" id="KW-1185">Reference proteome</keyword>
<dbReference type="Proteomes" id="UP000887013">
    <property type="component" value="Unassembled WGS sequence"/>
</dbReference>
<evidence type="ECO:0000313" key="2">
    <source>
        <dbReference type="EMBL" id="GFT92983.1"/>
    </source>
</evidence>
<comment type="caution">
    <text evidence="2">The sequence shown here is derived from an EMBL/GenBank/DDBJ whole genome shotgun (WGS) entry which is preliminary data.</text>
</comment>
<feature type="compositionally biased region" description="Basic residues" evidence="1">
    <location>
        <begin position="59"/>
        <end position="74"/>
    </location>
</feature>
<feature type="compositionally biased region" description="Basic and acidic residues" evidence="1">
    <location>
        <begin position="40"/>
        <end position="50"/>
    </location>
</feature>
<organism evidence="2 3">
    <name type="scientific">Nephila pilipes</name>
    <name type="common">Giant wood spider</name>
    <name type="synonym">Nephila maculata</name>
    <dbReference type="NCBI Taxonomy" id="299642"/>
    <lineage>
        <taxon>Eukaryota</taxon>
        <taxon>Metazoa</taxon>
        <taxon>Ecdysozoa</taxon>
        <taxon>Arthropoda</taxon>
        <taxon>Chelicerata</taxon>
        <taxon>Arachnida</taxon>
        <taxon>Araneae</taxon>
        <taxon>Araneomorphae</taxon>
        <taxon>Entelegynae</taxon>
        <taxon>Araneoidea</taxon>
        <taxon>Nephilidae</taxon>
        <taxon>Nephila</taxon>
    </lineage>
</organism>
<gene>
    <name evidence="2" type="ORF">NPIL_116341</name>
</gene>
<dbReference type="EMBL" id="BMAW01121181">
    <property type="protein sequence ID" value="GFT92983.1"/>
    <property type="molecule type" value="Genomic_DNA"/>
</dbReference>
<accession>A0A8X6PZD3</accession>
<reference evidence="2" key="1">
    <citation type="submission" date="2020-08" db="EMBL/GenBank/DDBJ databases">
        <title>Multicomponent nature underlies the extraordinary mechanical properties of spider dragline silk.</title>
        <authorList>
            <person name="Kono N."/>
            <person name="Nakamura H."/>
            <person name="Mori M."/>
            <person name="Yoshida Y."/>
            <person name="Ohtoshi R."/>
            <person name="Malay A.D."/>
            <person name="Moran D.A.P."/>
            <person name="Tomita M."/>
            <person name="Numata K."/>
            <person name="Arakawa K."/>
        </authorList>
    </citation>
    <scope>NUCLEOTIDE SEQUENCE</scope>
</reference>
<protein>
    <submittedName>
        <fullName evidence="2">Uncharacterized protein</fullName>
    </submittedName>
</protein>
<dbReference type="AlphaFoldDB" id="A0A8X6PZD3"/>